<evidence type="ECO:0000256" key="4">
    <source>
        <dbReference type="ARBA" id="ARBA00022989"/>
    </source>
</evidence>
<evidence type="ECO:0000256" key="3">
    <source>
        <dbReference type="ARBA" id="ARBA00022692"/>
    </source>
</evidence>
<feature type="binding site" evidence="10">
    <location>
        <position position="89"/>
    </location>
    <ligand>
        <name>Na(+)</name>
        <dbReference type="ChEBI" id="CHEBI:29101"/>
        <note>structural</note>
    </ligand>
</feature>
<evidence type="ECO:0000313" key="12">
    <source>
        <dbReference type="Proteomes" id="UP001499967"/>
    </source>
</evidence>
<keyword evidence="5 10" id="KW-0472">Membrane</keyword>
<feature type="transmembrane region" description="Helical" evidence="10">
    <location>
        <begin position="79"/>
        <end position="102"/>
    </location>
</feature>
<evidence type="ECO:0000256" key="5">
    <source>
        <dbReference type="ARBA" id="ARBA00023136"/>
    </source>
</evidence>
<dbReference type="Pfam" id="PF02537">
    <property type="entry name" value="CRCB"/>
    <property type="match status" value="1"/>
</dbReference>
<keyword evidence="2 10" id="KW-1003">Cell membrane</keyword>
<evidence type="ECO:0000256" key="10">
    <source>
        <dbReference type="HAMAP-Rule" id="MF_00454"/>
    </source>
</evidence>
<organism evidence="11 12">
    <name type="scientific">Pseudonocardia zijingensis</name>
    <dbReference type="NCBI Taxonomy" id="153376"/>
    <lineage>
        <taxon>Bacteria</taxon>
        <taxon>Bacillati</taxon>
        <taxon>Actinomycetota</taxon>
        <taxon>Actinomycetes</taxon>
        <taxon>Pseudonocardiales</taxon>
        <taxon>Pseudonocardiaceae</taxon>
        <taxon>Pseudonocardia</taxon>
    </lineage>
</organism>
<dbReference type="EMBL" id="BAAAHP010000036">
    <property type="protein sequence ID" value="GAA0927609.1"/>
    <property type="molecule type" value="Genomic_DNA"/>
</dbReference>
<evidence type="ECO:0000256" key="1">
    <source>
        <dbReference type="ARBA" id="ARBA00004651"/>
    </source>
</evidence>
<keyword evidence="10" id="KW-0915">Sodium</keyword>
<comment type="function">
    <text evidence="9 10">Fluoride-specific ion channel. Important for reducing fluoride concentration in the cell, thus reducing its toxicity.</text>
</comment>
<sequence length="147" mass="14942">MTGERARARRREASVLGVVAAGGVLGAEARYGLGVLLPHGPAGWPWSTLVANLSGCLLIGVLMVVITELTVAHRLVRPFLGVGVLGGYTTFSTATVDVLTLAHAGRPLAALAYVVATPVLAVLACGIGVVATRVAAGRAPQPREGGR</sequence>
<reference evidence="12" key="1">
    <citation type="journal article" date="2019" name="Int. J. Syst. Evol. Microbiol.">
        <title>The Global Catalogue of Microorganisms (GCM) 10K type strain sequencing project: providing services to taxonomists for standard genome sequencing and annotation.</title>
        <authorList>
            <consortium name="The Broad Institute Genomics Platform"/>
            <consortium name="The Broad Institute Genome Sequencing Center for Infectious Disease"/>
            <person name="Wu L."/>
            <person name="Ma J."/>
        </authorList>
    </citation>
    <scope>NUCLEOTIDE SEQUENCE [LARGE SCALE GENOMIC DNA]</scope>
    <source>
        <strain evidence="12">JCM 11117</strain>
    </source>
</reference>
<dbReference type="RefSeq" id="WP_343940085.1">
    <property type="nucleotide sequence ID" value="NZ_BAAAHP010000036.1"/>
</dbReference>
<feature type="transmembrane region" description="Helical" evidence="10">
    <location>
        <begin position="108"/>
        <end position="131"/>
    </location>
</feature>
<name>A0ABP3ZWV8_9PSEU</name>
<keyword evidence="12" id="KW-1185">Reference proteome</keyword>
<comment type="activity regulation">
    <text evidence="10">Na(+) is not transported, but it plays an essential structural role and its presence is essential for fluoride channel function.</text>
</comment>
<comment type="catalytic activity">
    <reaction evidence="8">
        <text>fluoride(in) = fluoride(out)</text>
        <dbReference type="Rhea" id="RHEA:76159"/>
        <dbReference type="ChEBI" id="CHEBI:17051"/>
    </reaction>
    <physiologicalReaction direction="left-to-right" evidence="8">
        <dbReference type="Rhea" id="RHEA:76160"/>
    </physiologicalReaction>
</comment>
<dbReference type="PANTHER" id="PTHR28259">
    <property type="entry name" value="FLUORIDE EXPORT PROTEIN 1-RELATED"/>
    <property type="match status" value="1"/>
</dbReference>
<accession>A0ABP3ZWV8</accession>
<evidence type="ECO:0000313" key="11">
    <source>
        <dbReference type="EMBL" id="GAA0927609.1"/>
    </source>
</evidence>
<proteinExistence type="inferred from homology"/>
<keyword evidence="10" id="KW-0406">Ion transport</keyword>
<dbReference type="PANTHER" id="PTHR28259:SF1">
    <property type="entry name" value="FLUORIDE EXPORT PROTEIN 1-RELATED"/>
    <property type="match status" value="1"/>
</dbReference>
<evidence type="ECO:0000256" key="7">
    <source>
        <dbReference type="ARBA" id="ARBA00035120"/>
    </source>
</evidence>
<dbReference type="HAMAP" id="MF_00454">
    <property type="entry name" value="FluC"/>
    <property type="match status" value="1"/>
</dbReference>
<comment type="similarity">
    <text evidence="7 10">Belongs to the fluoride channel Fluc/FEX (TC 1.A.43) family.</text>
</comment>
<keyword evidence="3 10" id="KW-0812">Transmembrane</keyword>
<comment type="subcellular location">
    <subcellularLocation>
        <location evidence="1 10">Cell membrane</location>
        <topology evidence="1 10">Multi-pass membrane protein</topology>
    </subcellularLocation>
</comment>
<evidence type="ECO:0000256" key="9">
    <source>
        <dbReference type="ARBA" id="ARBA00049940"/>
    </source>
</evidence>
<feature type="transmembrane region" description="Helical" evidence="10">
    <location>
        <begin position="50"/>
        <end position="72"/>
    </location>
</feature>
<dbReference type="Proteomes" id="UP001499967">
    <property type="component" value="Unassembled WGS sequence"/>
</dbReference>
<comment type="caution">
    <text evidence="11">The sequence shown here is derived from an EMBL/GenBank/DDBJ whole genome shotgun (WGS) entry which is preliminary data.</text>
</comment>
<evidence type="ECO:0000256" key="2">
    <source>
        <dbReference type="ARBA" id="ARBA00022475"/>
    </source>
</evidence>
<keyword evidence="4 10" id="KW-1133">Transmembrane helix</keyword>
<keyword evidence="10" id="KW-0479">Metal-binding</keyword>
<protein>
    <recommendedName>
        <fullName evidence="10">Fluoride-specific ion channel FluC</fullName>
    </recommendedName>
</protein>
<keyword evidence="6 10" id="KW-0407">Ion channel</keyword>
<evidence type="ECO:0000256" key="6">
    <source>
        <dbReference type="ARBA" id="ARBA00023303"/>
    </source>
</evidence>
<gene>
    <name evidence="10" type="primary">fluC</name>
    <name evidence="10" type="synonym">crcB</name>
    <name evidence="11" type="ORF">GCM10009559_13560</name>
</gene>
<feature type="binding site" evidence="10">
    <location>
        <position position="86"/>
    </location>
    <ligand>
        <name>Na(+)</name>
        <dbReference type="ChEBI" id="CHEBI:29101"/>
        <note>structural</note>
    </ligand>
</feature>
<keyword evidence="10" id="KW-0813">Transport</keyword>
<evidence type="ECO:0000256" key="8">
    <source>
        <dbReference type="ARBA" id="ARBA00035585"/>
    </source>
</evidence>
<dbReference type="InterPro" id="IPR003691">
    <property type="entry name" value="FluC"/>
</dbReference>